<reference evidence="1 2" key="1">
    <citation type="submission" date="2023-09" db="EMBL/GenBank/DDBJ databases">
        <title>Novel taxa isolated from Blanes Bay.</title>
        <authorList>
            <person name="Rey-Velasco X."/>
            <person name="Lucena T."/>
        </authorList>
    </citation>
    <scope>NUCLEOTIDE SEQUENCE [LARGE SCALE GENOMIC DNA]</scope>
    <source>
        <strain evidence="1 2">S356</strain>
    </source>
</reference>
<protein>
    <submittedName>
        <fullName evidence="1">Uncharacterized protein</fullName>
    </submittedName>
</protein>
<evidence type="ECO:0000313" key="1">
    <source>
        <dbReference type="EMBL" id="MDT7832106.1"/>
    </source>
</evidence>
<dbReference type="Proteomes" id="UP001257277">
    <property type="component" value="Unassembled WGS sequence"/>
</dbReference>
<proteinExistence type="predicted"/>
<dbReference type="EMBL" id="JAVTTO010000002">
    <property type="protein sequence ID" value="MDT7832106.1"/>
    <property type="molecule type" value="Genomic_DNA"/>
</dbReference>
<gene>
    <name evidence="1" type="ORF">RQM59_06920</name>
</gene>
<keyword evidence="2" id="KW-1185">Reference proteome</keyword>
<accession>A0ABU3LEH5</accession>
<dbReference type="RefSeq" id="WP_349241357.1">
    <property type="nucleotide sequence ID" value="NZ_JAVTTO010000002.1"/>
</dbReference>
<sequence>MNHLIETVSLPEAKLRAKVIKRFGLKVDLSEGIDAVYKMADREFIFQLNMFNPAIAYWFGQWDELKNTAINHGQMEVVPMVSEIVNSLVDLNDYQQNELEKIMTSEIINDIHLERTSKKIDDFKELTMYMAENGSLSKETIEKVLDSISDVEVTTEIATETTTISTDDKEKAEKKKVPYRPKTTKEVWDDLYPPVESGSPTKGKYYIRWSAIEWPPLLKDSHMMYCHQRTENLGSAVIGFGGLFNTQEDDEPTLSEIPGGKIQTSEKDDIVDKNGMYVTKTWNKKVEEYWVEDRRMTALPIGYKSFVNMVTIQEPDGTDKLYDWTELEKKMYEKIESSGTKDKIKESITDLLGDITSGLPSALGKLVSPAAGAASTAVVKLILKIISWLKDKLQGSKFETLFIFHRTVYFKGSRPWSIVNHFKIKHGKKKPEKLYIKGLKNMSGYSKLADSVIWRGASTVPAKKPKEDLKTTKKSAIYWPPSFQNGSRLLVPMNSDDDGLYAIAVRTEVKIADFEFTIV</sequence>
<comment type="caution">
    <text evidence="1">The sequence shown here is derived from an EMBL/GenBank/DDBJ whole genome shotgun (WGS) entry which is preliminary data.</text>
</comment>
<evidence type="ECO:0000313" key="2">
    <source>
        <dbReference type="Proteomes" id="UP001257277"/>
    </source>
</evidence>
<organism evidence="1 2">
    <name type="scientific">Asprobacillus argus</name>
    <dbReference type="NCBI Taxonomy" id="3076534"/>
    <lineage>
        <taxon>Bacteria</taxon>
        <taxon>Pseudomonadati</taxon>
        <taxon>Bacteroidota</taxon>
        <taxon>Flavobacteriia</taxon>
        <taxon>Flavobacteriales</taxon>
        <taxon>Flavobacteriaceae</taxon>
        <taxon>Asprobacillus</taxon>
    </lineage>
</organism>
<name>A0ABU3LEH5_9FLAO</name>